<evidence type="ECO:0000313" key="5">
    <source>
        <dbReference type="Proteomes" id="UP001375812"/>
    </source>
</evidence>
<keyword evidence="1" id="KW-0408">Iron</keyword>
<dbReference type="InterPro" id="IPR007506">
    <property type="entry name" value="PMDh-L-like_dom"/>
</dbReference>
<keyword evidence="5" id="KW-1185">Reference proteome</keyword>
<feature type="domain" description="Phosphomevalonate dehydratase large subunit-like" evidence="3">
    <location>
        <begin position="4"/>
        <end position="405"/>
    </location>
</feature>
<sequence>MALTLTDEERSIAAGDQGEGAAMAMRIVADTAKLMGAPRLIPIASAHIDGALYHGDSGTLFAEKLVEGGAKVKVRSTLNVGSVDLTGCSRNLLPAYEADMAKRMMRAYIKLGCEPTWTCAPYQAGHRPVKGTDVAWGESNAVVFCNSVLGARTNRYGDFLDIACAIACRAPDYGLHRSENRRATVVIDISALDPAFLSSEVAWPILGNLFGRSVGTNIGVVAGSPVHPDEDDLKAFGAASASVGAVGLFHIAGVTPEAPDLETALQHSKPESVIRVTQEMIEATRKRLSTVGQVDHIDAVAIGSPHLSIMEFDRLERAIAERKLAVPLYACTGRHALVELEKDGRRQALEKAGVVIVADTCVVVTPILPAKSDAVLMTNSGKFAHYAPGNTGYGVLYGSLEECVESAVAGRPVFGRQAA</sequence>
<evidence type="ECO:0000313" key="4">
    <source>
        <dbReference type="EMBL" id="MEJ5018128.1"/>
    </source>
</evidence>
<comment type="caution">
    <text evidence="4">The sequence shown here is derived from an EMBL/GenBank/DDBJ whole genome shotgun (WGS) entry which is preliminary data.</text>
</comment>
<dbReference type="PANTHER" id="PTHR36577">
    <property type="entry name" value="DUF521 DOMAIN PROTEIN (AFU_ORTHOLOGUE AFUA_6G00490)"/>
    <property type="match status" value="1"/>
</dbReference>
<name>A0ABU8P767_9HYPH</name>
<protein>
    <submittedName>
        <fullName evidence="4">Aconitase X catalytic domain-containing protein</fullName>
    </submittedName>
</protein>
<proteinExistence type="predicted"/>
<dbReference type="CDD" id="cd01355">
    <property type="entry name" value="AcnX"/>
    <property type="match status" value="1"/>
</dbReference>
<dbReference type="RefSeq" id="WP_105540759.1">
    <property type="nucleotide sequence ID" value="NZ_JBBGZH010000001.1"/>
</dbReference>
<dbReference type="EMBL" id="JBBGZH010000001">
    <property type="protein sequence ID" value="MEJ5018128.1"/>
    <property type="molecule type" value="Genomic_DNA"/>
</dbReference>
<evidence type="ECO:0000256" key="2">
    <source>
        <dbReference type="ARBA" id="ARBA00023239"/>
    </source>
</evidence>
<dbReference type="PANTHER" id="PTHR36577:SF3">
    <property type="entry name" value="DUF521 DOMAIN PROTEIN (AFU_ORTHOLOGUE AFUA_6G00490)"/>
    <property type="match status" value="1"/>
</dbReference>
<evidence type="ECO:0000256" key="1">
    <source>
        <dbReference type="ARBA" id="ARBA00023004"/>
    </source>
</evidence>
<accession>A0ABU8P767</accession>
<evidence type="ECO:0000259" key="3">
    <source>
        <dbReference type="Pfam" id="PF04412"/>
    </source>
</evidence>
<dbReference type="Proteomes" id="UP001375812">
    <property type="component" value="Unassembled WGS sequence"/>
</dbReference>
<dbReference type="Pfam" id="PF04412">
    <property type="entry name" value="AcnX"/>
    <property type="match status" value="1"/>
</dbReference>
<organism evidence="4 5">
    <name type="scientific">Ochrobactrum vermis</name>
    <dbReference type="NCBI Taxonomy" id="1827297"/>
    <lineage>
        <taxon>Bacteria</taxon>
        <taxon>Pseudomonadati</taxon>
        <taxon>Pseudomonadota</taxon>
        <taxon>Alphaproteobacteria</taxon>
        <taxon>Hyphomicrobiales</taxon>
        <taxon>Brucellaceae</taxon>
        <taxon>Brucella/Ochrobactrum group</taxon>
        <taxon>Ochrobactrum</taxon>
    </lineage>
</organism>
<gene>
    <name evidence="4" type="ORF">WH297_00025</name>
</gene>
<reference evidence="4 5" key="1">
    <citation type="submission" date="2023-12" db="EMBL/GenBank/DDBJ databases">
        <title>Gut-associated functions are favored during microbiome assembly across C. elegans life.</title>
        <authorList>
            <person name="Zimmermann J."/>
        </authorList>
    </citation>
    <scope>NUCLEOTIDE SEQUENCE [LARGE SCALE GENOMIC DNA]</scope>
    <source>
        <strain evidence="4 5">MYb71</strain>
    </source>
</reference>
<keyword evidence="2" id="KW-0456">Lyase</keyword>